<accession>A0ABW5BJ53</accession>
<comment type="similarity">
    <text evidence="1">Belongs to the GST superfamily. NadH family.</text>
</comment>
<dbReference type="RefSeq" id="WP_380248734.1">
    <property type="nucleotide sequence ID" value="NZ_JBHUII010000001.1"/>
</dbReference>
<feature type="domain" description="DSBA-like thioredoxin" evidence="2">
    <location>
        <begin position="4"/>
        <end position="196"/>
    </location>
</feature>
<dbReference type="InterPro" id="IPR014440">
    <property type="entry name" value="HCCAis_GSTk"/>
</dbReference>
<sequence length="199" mass="22466">MTKTIDYYHFLLSPWSYLGINRFNDVVEKHGAVVNYKPISVMDTFQNMGGTPPAKRHPSRQRFRMDELKRWSKHLNIPINLKPVFWPADQALAAQMVLAVNAANGKAGKLSDALLTAVWAEDRNIADEETLAAIAQQCGFDPKTLIAQAKSDAMIEAYKSTTAEAHERDVFGSPTYVYNGENYWGQDRIDFLDRALIET</sequence>
<dbReference type="PANTHER" id="PTHR42943:SF13">
    <property type="entry name" value="GLUTATHIONE S-TRANSFERASE KAPPA-RELATED"/>
    <property type="match status" value="1"/>
</dbReference>
<proteinExistence type="inferred from homology"/>
<gene>
    <name evidence="3" type="ORF">ACFSKO_04210</name>
</gene>
<dbReference type="InterPro" id="IPR001853">
    <property type="entry name" value="DSBA-like_thioredoxin_dom"/>
</dbReference>
<dbReference type="Gene3D" id="3.40.30.10">
    <property type="entry name" value="Glutaredoxin"/>
    <property type="match status" value="1"/>
</dbReference>
<dbReference type="Proteomes" id="UP001597294">
    <property type="component" value="Unassembled WGS sequence"/>
</dbReference>
<dbReference type="PANTHER" id="PTHR42943">
    <property type="entry name" value="GLUTATHIONE S-TRANSFERASE KAPPA"/>
    <property type="match status" value="1"/>
</dbReference>
<keyword evidence="4" id="KW-1185">Reference proteome</keyword>
<dbReference type="EMBL" id="JBHUII010000001">
    <property type="protein sequence ID" value="MFD2204796.1"/>
    <property type="molecule type" value="Genomic_DNA"/>
</dbReference>
<comment type="catalytic activity">
    <reaction evidence="1">
        <text>2-hydroxychromene-2-carboxylate = (3E)-4-(2-hydroxyphenyl)-2-oxobut-3-enoate</text>
        <dbReference type="Rhea" id="RHEA:27401"/>
        <dbReference type="ChEBI" id="CHEBI:59350"/>
        <dbReference type="ChEBI" id="CHEBI:59353"/>
        <dbReference type="EC" id="5.99.1.4"/>
    </reaction>
</comment>
<evidence type="ECO:0000259" key="2">
    <source>
        <dbReference type="Pfam" id="PF01323"/>
    </source>
</evidence>
<organism evidence="3 4">
    <name type="scientific">Kiloniella antarctica</name>
    <dbReference type="NCBI Taxonomy" id="1550907"/>
    <lineage>
        <taxon>Bacteria</taxon>
        <taxon>Pseudomonadati</taxon>
        <taxon>Pseudomonadota</taxon>
        <taxon>Alphaproteobacteria</taxon>
        <taxon>Rhodospirillales</taxon>
        <taxon>Kiloniellaceae</taxon>
        <taxon>Kiloniella</taxon>
    </lineage>
</organism>
<dbReference type="CDD" id="cd03022">
    <property type="entry name" value="DsbA_HCCA_Iso"/>
    <property type="match status" value="1"/>
</dbReference>
<dbReference type="SUPFAM" id="SSF52833">
    <property type="entry name" value="Thioredoxin-like"/>
    <property type="match status" value="1"/>
</dbReference>
<evidence type="ECO:0000313" key="3">
    <source>
        <dbReference type="EMBL" id="MFD2204796.1"/>
    </source>
</evidence>
<protein>
    <recommendedName>
        <fullName evidence="1">2-hydroxychromene-2-carboxylate isomerase</fullName>
        <ecNumber evidence="1">5.99.1.4</ecNumber>
    </recommendedName>
</protein>
<reference evidence="4" key="1">
    <citation type="journal article" date="2019" name="Int. J. Syst. Evol. Microbiol.">
        <title>The Global Catalogue of Microorganisms (GCM) 10K type strain sequencing project: providing services to taxonomists for standard genome sequencing and annotation.</title>
        <authorList>
            <consortium name="The Broad Institute Genomics Platform"/>
            <consortium name="The Broad Institute Genome Sequencing Center for Infectious Disease"/>
            <person name="Wu L."/>
            <person name="Ma J."/>
        </authorList>
    </citation>
    <scope>NUCLEOTIDE SEQUENCE [LARGE SCALE GENOMIC DNA]</scope>
    <source>
        <strain evidence="4">CGMCC 4.7192</strain>
    </source>
</reference>
<dbReference type="Pfam" id="PF01323">
    <property type="entry name" value="DSBA"/>
    <property type="match status" value="1"/>
</dbReference>
<dbReference type="InterPro" id="IPR036249">
    <property type="entry name" value="Thioredoxin-like_sf"/>
</dbReference>
<name>A0ABW5BJ53_9PROT</name>
<dbReference type="GO" id="GO:0016853">
    <property type="term" value="F:isomerase activity"/>
    <property type="evidence" value="ECO:0007669"/>
    <property type="project" value="UniProtKB-KW"/>
</dbReference>
<dbReference type="InterPro" id="IPR051924">
    <property type="entry name" value="GST_Kappa/NadH"/>
</dbReference>
<dbReference type="InterPro" id="IPR044087">
    <property type="entry name" value="NahD-like"/>
</dbReference>
<comment type="caution">
    <text evidence="3">The sequence shown here is derived from an EMBL/GenBank/DDBJ whole genome shotgun (WGS) entry which is preliminary data.</text>
</comment>
<dbReference type="PIRSF" id="PIRSF006386">
    <property type="entry name" value="HCCAis_GSTk"/>
    <property type="match status" value="1"/>
</dbReference>
<dbReference type="EC" id="5.99.1.4" evidence="1"/>
<evidence type="ECO:0000256" key="1">
    <source>
        <dbReference type="PIRNR" id="PIRNR006386"/>
    </source>
</evidence>
<evidence type="ECO:0000313" key="4">
    <source>
        <dbReference type="Proteomes" id="UP001597294"/>
    </source>
</evidence>
<keyword evidence="1 3" id="KW-0413">Isomerase</keyword>